<keyword evidence="6" id="KW-1185">Reference proteome</keyword>
<dbReference type="GO" id="GO:0004674">
    <property type="term" value="F:protein serine/threonine kinase activity"/>
    <property type="evidence" value="ECO:0000318"/>
    <property type="project" value="GO_Central"/>
</dbReference>
<dbReference type="SMART" id="SM00297">
    <property type="entry name" value="BROMO"/>
    <property type="match status" value="1"/>
</dbReference>
<dbReference type="GO" id="GO:0005634">
    <property type="term" value="C:nucleus"/>
    <property type="evidence" value="ECO:0000318"/>
    <property type="project" value="GO_Central"/>
</dbReference>
<dbReference type="InterPro" id="IPR036427">
    <property type="entry name" value="Bromodomain-like_sf"/>
</dbReference>
<protein>
    <submittedName>
        <fullName evidence="5">Bromodomain containing protein</fullName>
    </submittedName>
</protein>
<dbReference type="KEGG" id="tva:4754742"/>
<dbReference type="PROSITE" id="PS51525">
    <property type="entry name" value="NET"/>
    <property type="match status" value="1"/>
</dbReference>
<evidence type="ECO:0000259" key="3">
    <source>
        <dbReference type="PROSITE" id="PS50014"/>
    </source>
</evidence>
<dbReference type="InterPro" id="IPR018359">
    <property type="entry name" value="Bromodomain_CS"/>
</dbReference>
<dbReference type="GO" id="GO:0000785">
    <property type="term" value="C:chromatin"/>
    <property type="evidence" value="ECO:0000318"/>
    <property type="project" value="GO_Central"/>
</dbReference>
<dbReference type="eggNOG" id="KOG1474">
    <property type="taxonomic scope" value="Eukaryota"/>
</dbReference>
<dbReference type="PRINTS" id="PR00503">
    <property type="entry name" value="BROMODOMAIN"/>
</dbReference>
<evidence type="ECO:0000259" key="4">
    <source>
        <dbReference type="PROSITE" id="PS51525"/>
    </source>
</evidence>
<dbReference type="InParanoid" id="A2FDR5"/>
<dbReference type="CDD" id="cd04369">
    <property type="entry name" value="Bromodomain"/>
    <property type="match status" value="1"/>
</dbReference>
<feature type="domain" description="NET" evidence="4">
    <location>
        <begin position="146"/>
        <end position="228"/>
    </location>
</feature>
<sequence length="230" mass="26559">MKEELHKCLTDILEKLMSHPATRTFHTPVPTGEEAPANYFEIIKNPIDLGTIKQKLEENKYEGFKDFHTDVELVWKNAETYNEPGTTVSILAAEGRKVFAALCRKENMFLLCTWCNEAYRLKKKLSEVIQSAPNKIKQYINNQSNQKQNKQNNTLFTETEMVNFVKASKMLPSEDCQRDMLKIINEHQPEIDTGLETLDVDITNFSLPTMHALQDYMRSTLEHAGLKYPE</sequence>
<evidence type="ECO:0000256" key="1">
    <source>
        <dbReference type="ARBA" id="ARBA00023117"/>
    </source>
</evidence>
<dbReference type="GO" id="GO:0003682">
    <property type="term" value="F:chromatin binding"/>
    <property type="evidence" value="ECO:0000318"/>
    <property type="project" value="GO_Central"/>
</dbReference>
<organism evidence="5 6">
    <name type="scientific">Trichomonas vaginalis (strain ATCC PRA-98 / G3)</name>
    <dbReference type="NCBI Taxonomy" id="412133"/>
    <lineage>
        <taxon>Eukaryota</taxon>
        <taxon>Metamonada</taxon>
        <taxon>Parabasalia</taxon>
        <taxon>Trichomonadida</taxon>
        <taxon>Trichomonadidae</taxon>
        <taxon>Trichomonas</taxon>
    </lineage>
</organism>
<dbReference type="GO" id="GO:0006338">
    <property type="term" value="P:chromatin remodeling"/>
    <property type="evidence" value="ECO:0000318"/>
    <property type="project" value="GO_Central"/>
</dbReference>
<dbReference type="InterPro" id="IPR027353">
    <property type="entry name" value="NET_dom"/>
</dbReference>
<evidence type="ECO:0000313" key="5">
    <source>
        <dbReference type="EMBL" id="EAX96965.1"/>
    </source>
</evidence>
<gene>
    <name evidence="5" type="ORF">TVAG_414460</name>
</gene>
<feature type="domain" description="Bromo" evidence="3">
    <location>
        <begin position="17"/>
        <end position="89"/>
    </location>
</feature>
<dbReference type="Gene3D" id="1.20.920.10">
    <property type="entry name" value="Bromodomain-like"/>
    <property type="match status" value="1"/>
</dbReference>
<dbReference type="PROSITE" id="PS50014">
    <property type="entry name" value="BROMODOMAIN_2"/>
    <property type="match status" value="1"/>
</dbReference>
<dbReference type="AlphaFoldDB" id="A2FDR5"/>
<evidence type="ECO:0000256" key="2">
    <source>
        <dbReference type="PROSITE-ProRule" id="PRU00035"/>
    </source>
</evidence>
<dbReference type="InterPro" id="IPR001487">
    <property type="entry name" value="Bromodomain"/>
</dbReference>
<dbReference type="Pfam" id="PF00439">
    <property type="entry name" value="Bromodomain"/>
    <property type="match status" value="1"/>
</dbReference>
<proteinExistence type="predicted"/>
<reference evidence="5" key="1">
    <citation type="submission" date="2006-10" db="EMBL/GenBank/DDBJ databases">
        <authorList>
            <person name="Amadeo P."/>
            <person name="Zhao Q."/>
            <person name="Wortman J."/>
            <person name="Fraser-Liggett C."/>
            <person name="Carlton J."/>
        </authorList>
    </citation>
    <scope>NUCLEOTIDE SEQUENCE</scope>
    <source>
        <strain evidence="5">G3</strain>
    </source>
</reference>
<name>A2FDR5_TRIV3</name>
<dbReference type="GO" id="GO:0042393">
    <property type="term" value="F:histone binding"/>
    <property type="evidence" value="ECO:0000318"/>
    <property type="project" value="GO_Central"/>
</dbReference>
<dbReference type="PROSITE" id="PS00633">
    <property type="entry name" value="BROMODOMAIN_1"/>
    <property type="match status" value="1"/>
</dbReference>
<dbReference type="OMA" id="LCLRDYH"/>
<dbReference type="VEuPathDB" id="TrichDB:TVAGG3_0563180"/>
<dbReference type="SUPFAM" id="SSF47370">
    <property type="entry name" value="Bromodomain"/>
    <property type="match status" value="1"/>
</dbReference>
<dbReference type="EMBL" id="DS113736">
    <property type="protein sequence ID" value="EAX96965.1"/>
    <property type="molecule type" value="Genomic_DNA"/>
</dbReference>
<dbReference type="STRING" id="5722.A2FDR5"/>
<evidence type="ECO:0000313" key="6">
    <source>
        <dbReference type="Proteomes" id="UP000001542"/>
    </source>
</evidence>
<accession>A2FDR5</accession>
<dbReference type="Proteomes" id="UP000001542">
    <property type="component" value="Unassembled WGS sequence"/>
</dbReference>
<dbReference type="GO" id="GO:0006357">
    <property type="term" value="P:regulation of transcription by RNA polymerase II"/>
    <property type="evidence" value="ECO:0000318"/>
    <property type="project" value="GO_Central"/>
</dbReference>
<reference evidence="5" key="2">
    <citation type="journal article" date="2007" name="Science">
        <title>Draft genome sequence of the sexually transmitted pathogen Trichomonas vaginalis.</title>
        <authorList>
            <person name="Carlton J.M."/>
            <person name="Hirt R.P."/>
            <person name="Silva J.C."/>
            <person name="Delcher A.L."/>
            <person name="Schatz M."/>
            <person name="Zhao Q."/>
            <person name="Wortman J.R."/>
            <person name="Bidwell S.L."/>
            <person name="Alsmark U.C.M."/>
            <person name="Besteiro S."/>
            <person name="Sicheritz-Ponten T."/>
            <person name="Noel C.J."/>
            <person name="Dacks J.B."/>
            <person name="Foster P.G."/>
            <person name="Simillion C."/>
            <person name="Van de Peer Y."/>
            <person name="Miranda-Saavedra D."/>
            <person name="Barton G.J."/>
            <person name="Westrop G.D."/>
            <person name="Mueller S."/>
            <person name="Dessi D."/>
            <person name="Fiori P.L."/>
            <person name="Ren Q."/>
            <person name="Paulsen I."/>
            <person name="Zhang H."/>
            <person name="Bastida-Corcuera F.D."/>
            <person name="Simoes-Barbosa A."/>
            <person name="Brown M.T."/>
            <person name="Hayes R.D."/>
            <person name="Mukherjee M."/>
            <person name="Okumura C.Y."/>
            <person name="Schneider R."/>
            <person name="Smith A.J."/>
            <person name="Vanacova S."/>
            <person name="Villalvazo M."/>
            <person name="Haas B.J."/>
            <person name="Pertea M."/>
            <person name="Feldblyum T.V."/>
            <person name="Utterback T.R."/>
            <person name="Shu C.L."/>
            <person name="Osoegawa K."/>
            <person name="de Jong P.J."/>
            <person name="Hrdy I."/>
            <person name="Horvathova L."/>
            <person name="Zubacova Z."/>
            <person name="Dolezal P."/>
            <person name="Malik S.B."/>
            <person name="Logsdon J.M. Jr."/>
            <person name="Henze K."/>
            <person name="Gupta A."/>
            <person name="Wang C.C."/>
            <person name="Dunne R.L."/>
            <person name="Upcroft J.A."/>
            <person name="Upcroft P."/>
            <person name="White O."/>
            <person name="Salzberg S.L."/>
            <person name="Tang P."/>
            <person name="Chiu C.-H."/>
            <person name="Lee Y.-S."/>
            <person name="Embley T.M."/>
            <person name="Coombs G.H."/>
            <person name="Mottram J.C."/>
            <person name="Tachezy J."/>
            <person name="Fraser-Liggett C.M."/>
            <person name="Johnson P.J."/>
        </authorList>
    </citation>
    <scope>NUCLEOTIDE SEQUENCE [LARGE SCALE GENOMIC DNA]</scope>
    <source>
        <strain evidence="5">G3</strain>
    </source>
</reference>
<dbReference type="RefSeq" id="XP_001309895.1">
    <property type="nucleotide sequence ID" value="XM_001309894.1"/>
</dbReference>
<dbReference type="SMR" id="A2FDR5"/>
<dbReference type="VEuPathDB" id="TrichDB:TVAG_414460"/>
<keyword evidence="1 2" id="KW-0103">Bromodomain</keyword>
<dbReference type="PANTHER" id="PTHR45926">
    <property type="entry name" value="OSJNBA0053K19.4 PROTEIN"/>
    <property type="match status" value="1"/>
</dbReference>
<dbReference type="OrthoDB" id="21449at2759"/>